<keyword evidence="6" id="KW-0949">S-adenosyl-L-methionine</keyword>
<feature type="domain" description="S-adenosylmethionine-dependent methyltransferase" evidence="8">
    <location>
        <begin position="105"/>
        <end position="340"/>
    </location>
</feature>
<dbReference type="SUPFAM" id="SSF53335">
    <property type="entry name" value="S-adenosyl-L-methionine-dependent methyltransferases"/>
    <property type="match status" value="1"/>
</dbReference>
<dbReference type="Proteomes" id="UP001564408">
    <property type="component" value="Unassembled WGS sequence"/>
</dbReference>
<organism evidence="10 11">
    <name type="scientific">Thioalkalicoccus limnaeus</name>
    <dbReference type="NCBI Taxonomy" id="120681"/>
    <lineage>
        <taxon>Bacteria</taxon>
        <taxon>Pseudomonadati</taxon>
        <taxon>Pseudomonadota</taxon>
        <taxon>Gammaproteobacteria</taxon>
        <taxon>Chromatiales</taxon>
        <taxon>Chromatiaceae</taxon>
        <taxon>Thioalkalicoccus</taxon>
    </lineage>
</organism>
<feature type="domain" description="RlmI-like PUA" evidence="9">
    <location>
        <begin position="7"/>
        <end position="72"/>
    </location>
</feature>
<dbReference type="InterPro" id="IPR036974">
    <property type="entry name" value="PUA_sf"/>
</dbReference>
<keyword evidence="3" id="KW-0698">rRNA processing</keyword>
<evidence type="ECO:0000256" key="1">
    <source>
        <dbReference type="ARBA" id="ARBA00004496"/>
    </source>
</evidence>
<keyword evidence="4 10" id="KW-0489">Methyltransferase</keyword>
<evidence type="ECO:0000256" key="7">
    <source>
        <dbReference type="ARBA" id="ARBA00038091"/>
    </source>
</evidence>
<comment type="subcellular location">
    <subcellularLocation>
        <location evidence="1">Cytoplasm</location>
    </subcellularLocation>
</comment>
<comment type="similarity">
    <text evidence="7">Belongs to the methyltransferase superfamily. RlmI family.</text>
</comment>
<evidence type="ECO:0000256" key="4">
    <source>
        <dbReference type="ARBA" id="ARBA00022603"/>
    </source>
</evidence>
<dbReference type="CDD" id="cd02440">
    <property type="entry name" value="AdoMet_MTases"/>
    <property type="match status" value="1"/>
</dbReference>
<dbReference type="Pfam" id="PF17785">
    <property type="entry name" value="PUA_3"/>
    <property type="match status" value="1"/>
</dbReference>
<dbReference type="InterPro" id="IPR015947">
    <property type="entry name" value="PUA-like_sf"/>
</dbReference>
<evidence type="ECO:0000256" key="5">
    <source>
        <dbReference type="ARBA" id="ARBA00022679"/>
    </source>
</evidence>
<accession>A0ABV4BBT7</accession>
<proteinExistence type="inferred from homology"/>
<reference evidence="10 11" key="1">
    <citation type="submission" date="2024-05" db="EMBL/GenBank/DDBJ databases">
        <title>Genome Sequence and Characterization of the New Strain Purple Sulfur Bacterium of Genus Thioalkalicoccus.</title>
        <authorList>
            <person name="Bryantseva I.A."/>
            <person name="Kyndt J.A."/>
            <person name="Imhoff J.F."/>
        </authorList>
    </citation>
    <scope>NUCLEOTIDE SEQUENCE [LARGE SCALE GENOMIC DNA]</scope>
    <source>
        <strain evidence="10 11">Um2</strain>
    </source>
</reference>
<dbReference type="GO" id="GO:0008168">
    <property type="term" value="F:methyltransferase activity"/>
    <property type="evidence" value="ECO:0007669"/>
    <property type="project" value="UniProtKB-KW"/>
</dbReference>
<dbReference type="CDD" id="cd21153">
    <property type="entry name" value="PUA_RlmI"/>
    <property type="match status" value="1"/>
</dbReference>
<dbReference type="PANTHER" id="PTHR42873">
    <property type="entry name" value="RIBOSOMAL RNA LARGE SUBUNIT METHYLTRANSFERASE"/>
    <property type="match status" value="1"/>
</dbReference>
<comment type="caution">
    <text evidence="10">The sequence shown here is derived from an EMBL/GenBank/DDBJ whole genome shotgun (WGS) entry which is preliminary data.</text>
</comment>
<dbReference type="InterPro" id="IPR041532">
    <property type="entry name" value="RlmI-like_PUA"/>
</dbReference>
<keyword evidence="11" id="KW-1185">Reference proteome</keyword>
<dbReference type="GO" id="GO:0032259">
    <property type="term" value="P:methylation"/>
    <property type="evidence" value="ECO:0007669"/>
    <property type="project" value="UniProtKB-KW"/>
</dbReference>
<dbReference type="Pfam" id="PF10672">
    <property type="entry name" value="Methyltrans_SAM"/>
    <property type="match status" value="1"/>
</dbReference>
<keyword evidence="5 10" id="KW-0808">Transferase</keyword>
<evidence type="ECO:0000259" key="8">
    <source>
        <dbReference type="Pfam" id="PF10672"/>
    </source>
</evidence>
<evidence type="ECO:0000256" key="2">
    <source>
        <dbReference type="ARBA" id="ARBA00022490"/>
    </source>
</evidence>
<dbReference type="Gene3D" id="3.30.750.80">
    <property type="entry name" value="RNA methyltransferase domain (HRMD) like"/>
    <property type="match status" value="1"/>
</dbReference>
<dbReference type="EMBL" id="JBDKXB010000005">
    <property type="protein sequence ID" value="MEY6431960.1"/>
    <property type="molecule type" value="Genomic_DNA"/>
</dbReference>
<evidence type="ECO:0000313" key="11">
    <source>
        <dbReference type="Proteomes" id="UP001564408"/>
    </source>
</evidence>
<protein>
    <submittedName>
        <fullName evidence="10">Class I SAM-dependent rRNA methyltransferase</fullName>
        <ecNumber evidence="10">2.1.1.-</ecNumber>
    </submittedName>
</protein>
<evidence type="ECO:0000256" key="6">
    <source>
        <dbReference type="ARBA" id="ARBA00022691"/>
    </source>
</evidence>
<gene>
    <name evidence="10" type="ORF">ABC977_05995</name>
</gene>
<evidence type="ECO:0000259" key="9">
    <source>
        <dbReference type="Pfam" id="PF17785"/>
    </source>
</evidence>
<dbReference type="SUPFAM" id="SSF88697">
    <property type="entry name" value="PUA domain-like"/>
    <property type="match status" value="1"/>
</dbReference>
<dbReference type="PANTHER" id="PTHR42873:SF1">
    <property type="entry name" value="S-ADENOSYLMETHIONINE-DEPENDENT METHYLTRANSFERASE DOMAIN-CONTAINING PROTEIN"/>
    <property type="match status" value="1"/>
</dbReference>
<keyword evidence="2" id="KW-0963">Cytoplasm</keyword>
<dbReference type="RefSeq" id="WP_369666341.1">
    <property type="nucleotide sequence ID" value="NZ_JBDKXB010000005.1"/>
</dbReference>
<dbReference type="InterPro" id="IPR019614">
    <property type="entry name" value="SAM-dep_methyl-trfase"/>
</dbReference>
<evidence type="ECO:0000313" key="10">
    <source>
        <dbReference type="EMBL" id="MEY6431960.1"/>
    </source>
</evidence>
<dbReference type="InterPro" id="IPR029063">
    <property type="entry name" value="SAM-dependent_MTases_sf"/>
</dbReference>
<dbReference type="CDD" id="cd11572">
    <property type="entry name" value="RlmI_M_like"/>
    <property type="match status" value="1"/>
</dbReference>
<dbReference type="Gene3D" id="3.40.50.150">
    <property type="entry name" value="Vaccinia Virus protein VP39"/>
    <property type="match status" value="1"/>
</dbReference>
<dbReference type="Gene3D" id="2.30.130.10">
    <property type="entry name" value="PUA domain"/>
    <property type="match status" value="1"/>
</dbReference>
<evidence type="ECO:0000256" key="3">
    <source>
        <dbReference type="ARBA" id="ARBA00022552"/>
    </source>
</evidence>
<dbReference type="EC" id="2.1.1.-" evidence="10"/>
<name>A0ABV4BBT7_9GAMM</name>
<sequence>MKTPVLHLLKDQERRLLAGHCWVYSNEVDVQSTPLKDFEPGATATIVSHSGRWLGFGHVNPRSLICARLISREPSRPPGSALWIERIKAALALRERLYPDPFYRLVHGEGDGLPGLVVDRYADLLVMQISTAGMERERAGIVTALEQVVRPRAILMRNDIAVRDLEGLEQSVEPLLGNVPETLDLSERGVRYLVSPQTGQKTGWFFDQAENRDRLRRFGPAKRVLDVCCYTGAWGLQAAALGAEQVTCVDNSQTALDRLLENAERNQVANRIHPLRGEAFTTLRSLREAGESFDLVILDPPAFIKRRKDLREGTLAYQRLNRLGLEVLAPGGLLATSSCSFHLSAEALLGCVQAAARRTGRGLQLLASGQQGPDHPIHPAIPETAYLKHFVLRALPFPF</sequence>